<evidence type="ECO:0000313" key="3">
    <source>
        <dbReference type="Proteomes" id="UP001066276"/>
    </source>
</evidence>
<feature type="region of interest" description="Disordered" evidence="1">
    <location>
        <begin position="1"/>
        <end position="40"/>
    </location>
</feature>
<reference evidence="2" key="1">
    <citation type="journal article" date="2022" name="bioRxiv">
        <title>Sequencing and chromosome-scale assembly of the giantPleurodeles waltlgenome.</title>
        <authorList>
            <person name="Brown T."/>
            <person name="Elewa A."/>
            <person name="Iarovenko S."/>
            <person name="Subramanian E."/>
            <person name="Araus A.J."/>
            <person name="Petzold A."/>
            <person name="Susuki M."/>
            <person name="Suzuki K.-i.T."/>
            <person name="Hayashi T."/>
            <person name="Toyoda A."/>
            <person name="Oliveira C."/>
            <person name="Osipova E."/>
            <person name="Leigh N.D."/>
            <person name="Simon A."/>
            <person name="Yun M.H."/>
        </authorList>
    </citation>
    <scope>NUCLEOTIDE SEQUENCE</scope>
    <source>
        <strain evidence="2">20211129_DDA</strain>
        <tissue evidence="2">Liver</tissue>
    </source>
</reference>
<keyword evidence="3" id="KW-1185">Reference proteome</keyword>
<dbReference type="EMBL" id="JANPWB010000016">
    <property type="protein sequence ID" value="KAJ1083645.1"/>
    <property type="molecule type" value="Genomic_DNA"/>
</dbReference>
<gene>
    <name evidence="2" type="ORF">NDU88_003800</name>
</gene>
<name>A0AAV7L6V6_PLEWA</name>
<proteinExistence type="predicted"/>
<organism evidence="2 3">
    <name type="scientific">Pleurodeles waltl</name>
    <name type="common">Iberian ribbed newt</name>
    <dbReference type="NCBI Taxonomy" id="8319"/>
    <lineage>
        <taxon>Eukaryota</taxon>
        <taxon>Metazoa</taxon>
        <taxon>Chordata</taxon>
        <taxon>Craniata</taxon>
        <taxon>Vertebrata</taxon>
        <taxon>Euteleostomi</taxon>
        <taxon>Amphibia</taxon>
        <taxon>Batrachia</taxon>
        <taxon>Caudata</taxon>
        <taxon>Salamandroidea</taxon>
        <taxon>Salamandridae</taxon>
        <taxon>Pleurodelinae</taxon>
        <taxon>Pleurodeles</taxon>
    </lineage>
</organism>
<dbReference type="Proteomes" id="UP001066276">
    <property type="component" value="Chromosome 12"/>
</dbReference>
<accession>A0AAV7L6V6</accession>
<dbReference type="AlphaFoldDB" id="A0AAV7L6V6"/>
<protein>
    <submittedName>
        <fullName evidence="2">Uncharacterized protein</fullName>
    </submittedName>
</protein>
<comment type="caution">
    <text evidence="2">The sequence shown here is derived from an EMBL/GenBank/DDBJ whole genome shotgun (WGS) entry which is preliminary data.</text>
</comment>
<evidence type="ECO:0000256" key="1">
    <source>
        <dbReference type="SAM" id="MobiDB-lite"/>
    </source>
</evidence>
<evidence type="ECO:0000313" key="2">
    <source>
        <dbReference type="EMBL" id="KAJ1083645.1"/>
    </source>
</evidence>
<sequence>MHQGVHHGQSTNKMSTIAHDTDEASPPLQGGVENQETSEVSVHSHLDIVLPAIADTKQALQQDISAVSVGLGLLREKHHELVKMVKIVQNTVKEIKLDEANLTHNLCDLTERVKVLEQRL</sequence>